<reference evidence="2" key="3">
    <citation type="submission" date="2015-04" db="UniProtKB">
        <authorList>
            <consortium name="EnsemblPlants"/>
        </authorList>
    </citation>
    <scope>IDENTIFICATION</scope>
</reference>
<reference evidence="3" key="2">
    <citation type="submission" date="2013-12" db="EMBL/GenBank/DDBJ databases">
        <authorList>
            <person name="Yu Y."/>
            <person name="Lee S."/>
            <person name="de Baynast K."/>
            <person name="Wissotski M."/>
            <person name="Liu L."/>
            <person name="Talag J."/>
            <person name="Goicoechea J."/>
            <person name="Angelova A."/>
            <person name="Jetty R."/>
            <person name="Kudrna D."/>
            <person name="Golser W."/>
            <person name="Rivera L."/>
            <person name="Zhang J."/>
            <person name="Wing R."/>
        </authorList>
    </citation>
    <scope>NUCLEOTIDE SEQUENCE</scope>
</reference>
<sequence>MNNKTNISSNRIPHCQSNRTSIKQRNEEKRLLVGELTVEEVLTTAKSLETTAVAAASATGIVVVRGADEATYKTSGGTGCGGDERRGQG</sequence>
<evidence type="ECO:0000313" key="3">
    <source>
        <dbReference type="Proteomes" id="UP000032180"/>
    </source>
</evidence>
<evidence type="ECO:0000256" key="1">
    <source>
        <dbReference type="SAM" id="MobiDB-lite"/>
    </source>
</evidence>
<protein>
    <submittedName>
        <fullName evidence="2">Uncharacterized protein</fullName>
    </submittedName>
</protein>
<dbReference type="HOGENOM" id="CLU_2458059_0_0_1"/>
<name>A0A0D9W3T4_9ORYZ</name>
<reference evidence="2 3" key="1">
    <citation type="submission" date="2012-08" db="EMBL/GenBank/DDBJ databases">
        <title>Oryza genome evolution.</title>
        <authorList>
            <person name="Wing R.A."/>
        </authorList>
    </citation>
    <scope>NUCLEOTIDE SEQUENCE</scope>
</reference>
<dbReference type="EnsemblPlants" id="LPERR04G06000.1">
    <property type="protein sequence ID" value="LPERR04G06000.1"/>
    <property type="gene ID" value="LPERR04G06000"/>
</dbReference>
<organism evidence="2 3">
    <name type="scientific">Leersia perrieri</name>
    <dbReference type="NCBI Taxonomy" id="77586"/>
    <lineage>
        <taxon>Eukaryota</taxon>
        <taxon>Viridiplantae</taxon>
        <taxon>Streptophyta</taxon>
        <taxon>Embryophyta</taxon>
        <taxon>Tracheophyta</taxon>
        <taxon>Spermatophyta</taxon>
        <taxon>Magnoliopsida</taxon>
        <taxon>Liliopsida</taxon>
        <taxon>Poales</taxon>
        <taxon>Poaceae</taxon>
        <taxon>BOP clade</taxon>
        <taxon>Oryzoideae</taxon>
        <taxon>Oryzeae</taxon>
        <taxon>Oryzinae</taxon>
        <taxon>Leersia</taxon>
    </lineage>
</organism>
<dbReference type="Gramene" id="LPERR04G06000.1">
    <property type="protein sequence ID" value="LPERR04G06000.1"/>
    <property type="gene ID" value="LPERR04G06000"/>
</dbReference>
<feature type="region of interest" description="Disordered" evidence="1">
    <location>
        <begin position="1"/>
        <end position="23"/>
    </location>
</feature>
<dbReference type="Proteomes" id="UP000032180">
    <property type="component" value="Chromosome 4"/>
</dbReference>
<proteinExistence type="predicted"/>
<keyword evidence="3" id="KW-1185">Reference proteome</keyword>
<evidence type="ECO:0000313" key="2">
    <source>
        <dbReference type="EnsemblPlants" id="LPERR04G06000.1"/>
    </source>
</evidence>
<dbReference type="AlphaFoldDB" id="A0A0D9W3T4"/>
<accession>A0A0D9W3T4</accession>